<evidence type="ECO:0000313" key="1">
    <source>
        <dbReference type="EMBL" id="PIL23568.1"/>
    </source>
</evidence>
<gene>
    <name evidence="1" type="ORF">GSI_14881</name>
</gene>
<comment type="caution">
    <text evidence="1">The sequence shown here is derived from an EMBL/GenBank/DDBJ whole genome shotgun (WGS) entry which is preliminary data.</text>
</comment>
<proteinExistence type="predicted"/>
<organism evidence="1 2">
    <name type="scientific">Ganoderma sinense ZZ0214-1</name>
    <dbReference type="NCBI Taxonomy" id="1077348"/>
    <lineage>
        <taxon>Eukaryota</taxon>
        <taxon>Fungi</taxon>
        <taxon>Dikarya</taxon>
        <taxon>Basidiomycota</taxon>
        <taxon>Agaricomycotina</taxon>
        <taxon>Agaricomycetes</taxon>
        <taxon>Polyporales</taxon>
        <taxon>Polyporaceae</taxon>
        <taxon>Ganoderma</taxon>
    </lineage>
</organism>
<keyword evidence="2" id="KW-1185">Reference proteome</keyword>
<evidence type="ECO:0000313" key="2">
    <source>
        <dbReference type="Proteomes" id="UP000230002"/>
    </source>
</evidence>
<sequence length="108" mass="12948">MARWNTYPREIPSGRSRDTATYDYMPMIERIFDGTPNSNCTSPKVCGRILRHVREFARYKGQRHNIGAMLQSWSGWIRDEMEKSRACVYCERALYERERIEHHVYFPL</sequence>
<reference evidence="1 2" key="1">
    <citation type="journal article" date="2015" name="Sci. Rep.">
        <title>Chromosome-level genome map provides insights into diverse defense mechanisms in the medicinal fungus Ganoderma sinense.</title>
        <authorList>
            <person name="Zhu Y."/>
            <person name="Xu J."/>
            <person name="Sun C."/>
            <person name="Zhou S."/>
            <person name="Xu H."/>
            <person name="Nelson D.R."/>
            <person name="Qian J."/>
            <person name="Song J."/>
            <person name="Luo H."/>
            <person name="Xiang L."/>
            <person name="Li Y."/>
            <person name="Xu Z."/>
            <person name="Ji A."/>
            <person name="Wang L."/>
            <person name="Lu S."/>
            <person name="Hayward A."/>
            <person name="Sun W."/>
            <person name="Li X."/>
            <person name="Schwartz D.C."/>
            <person name="Wang Y."/>
            <person name="Chen S."/>
        </authorList>
    </citation>
    <scope>NUCLEOTIDE SEQUENCE [LARGE SCALE GENOMIC DNA]</scope>
    <source>
        <strain evidence="1 2">ZZ0214-1</strain>
    </source>
</reference>
<name>A0A2G8RQE6_9APHY</name>
<dbReference type="AlphaFoldDB" id="A0A2G8RQE6"/>
<accession>A0A2G8RQE6</accession>
<protein>
    <submittedName>
        <fullName evidence="1">Uncharacterized protein</fullName>
    </submittedName>
</protein>
<dbReference type="Proteomes" id="UP000230002">
    <property type="component" value="Unassembled WGS sequence"/>
</dbReference>
<dbReference type="EMBL" id="AYKW01000068">
    <property type="protein sequence ID" value="PIL23568.1"/>
    <property type="molecule type" value="Genomic_DNA"/>
</dbReference>